<dbReference type="AlphaFoldDB" id="A0A7S4PNS4"/>
<accession>A0A7S4PNS4</accession>
<protein>
    <submittedName>
        <fullName evidence="1">Uncharacterized protein</fullName>
    </submittedName>
</protein>
<proteinExistence type="predicted"/>
<gene>
    <name evidence="1" type="ORF">GTHE00462_LOCUS39241</name>
</gene>
<reference evidence="1" key="1">
    <citation type="submission" date="2021-01" db="EMBL/GenBank/DDBJ databases">
        <authorList>
            <person name="Corre E."/>
            <person name="Pelletier E."/>
            <person name="Niang G."/>
            <person name="Scheremetjew M."/>
            <person name="Finn R."/>
            <person name="Kale V."/>
            <person name="Holt S."/>
            <person name="Cochrane G."/>
            <person name="Meng A."/>
            <person name="Brown T."/>
            <person name="Cohen L."/>
        </authorList>
    </citation>
    <scope>NUCLEOTIDE SEQUENCE</scope>
    <source>
        <strain evidence="1">CCMP 2712</strain>
    </source>
</reference>
<evidence type="ECO:0000313" key="1">
    <source>
        <dbReference type="EMBL" id="CAE2341088.1"/>
    </source>
</evidence>
<organism evidence="1">
    <name type="scientific">Guillardia theta</name>
    <name type="common">Cryptophyte</name>
    <name type="synonym">Cryptomonas phi</name>
    <dbReference type="NCBI Taxonomy" id="55529"/>
    <lineage>
        <taxon>Eukaryota</taxon>
        <taxon>Cryptophyceae</taxon>
        <taxon>Pyrenomonadales</taxon>
        <taxon>Geminigeraceae</taxon>
        <taxon>Guillardia</taxon>
    </lineage>
</organism>
<dbReference type="EMBL" id="HBKN01050310">
    <property type="protein sequence ID" value="CAE2341088.1"/>
    <property type="molecule type" value="Transcribed_RNA"/>
</dbReference>
<sequence>MDKQRKSNMGPNKCCNHGTCAIVGYCLHEIFNPKASGHGVTTTCHECHSLQQVKSNRRRSSDCVASPRQKKTLVDEVVLQDTIPRSEDKLIVSCPDVKTSEQECEEYMTRIRDLPVLM</sequence>
<name>A0A7S4PNS4_GUITH</name>